<evidence type="ECO:0000313" key="3">
    <source>
        <dbReference type="Proteomes" id="UP001156682"/>
    </source>
</evidence>
<dbReference type="Pfam" id="PF02036">
    <property type="entry name" value="SCP2"/>
    <property type="match status" value="1"/>
</dbReference>
<reference evidence="3" key="1">
    <citation type="journal article" date="2019" name="Int. J. Syst. Evol. Microbiol.">
        <title>The Global Catalogue of Microorganisms (GCM) 10K type strain sequencing project: providing services to taxonomists for standard genome sequencing and annotation.</title>
        <authorList>
            <consortium name="The Broad Institute Genomics Platform"/>
            <consortium name="The Broad Institute Genome Sequencing Center for Infectious Disease"/>
            <person name="Wu L."/>
            <person name="Ma J."/>
        </authorList>
    </citation>
    <scope>NUCLEOTIDE SEQUENCE [LARGE SCALE GENOMIC DNA]</scope>
    <source>
        <strain evidence="3">NBRC 100033</strain>
    </source>
</reference>
<name>A0ABQ5ZX73_9GAMM</name>
<proteinExistence type="predicted"/>
<dbReference type="InterPro" id="IPR003033">
    <property type="entry name" value="SCP2_sterol-bd_dom"/>
</dbReference>
<dbReference type="Gene3D" id="3.30.1050.10">
    <property type="entry name" value="SCP2 sterol-binding domain"/>
    <property type="match status" value="1"/>
</dbReference>
<accession>A0ABQ5ZX73</accession>
<organism evidence="2 3">
    <name type="scientific">Marinospirillum insulare</name>
    <dbReference type="NCBI Taxonomy" id="217169"/>
    <lineage>
        <taxon>Bacteria</taxon>
        <taxon>Pseudomonadati</taxon>
        <taxon>Pseudomonadota</taxon>
        <taxon>Gammaproteobacteria</taxon>
        <taxon>Oceanospirillales</taxon>
        <taxon>Oceanospirillaceae</taxon>
        <taxon>Marinospirillum</taxon>
    </lineage>
</organism>
<dbReference type="EMBL" id="BSOR01000026">
    <property type="protein sequence ID" value="GLR64037.1"/>
    <property type="molecule type" value="Genomic_DNA"/>
</dbReference>
<evidence type="ECO:0000259" key="1">
    <source>
        <dbReference type="Pfam" id="PF02036"/>
    </source>
</evidence>
<sequence length="120" mass="14055">MLKLRFLLWMLGFLLKRTWRKDEKFRQKLEKQPLNFSIKTADNKLERCFFLESSGITTAKASKEALDMTLAFGTPVQAWSTLTNKDKNAFMRAIQEGEVKVEGDFKLLFHLQSLMKHLKI</sequence>
<gene>
    <name evidence="2" type="ORF">GCM10007878_14750</name>
</gene>
<keyword evidence="3" id="KW-1185">Reference proteome</keyword>
<dbReference type="InterPro" id="IPR036527">
    <property type="entry name" value="SCP2_sterol-bd_dom_sf"/>
</dbReference>
<feature type="domain" description="SCP2" evidence="1">
    <location>
        <begin position="21"/>
        <end position="116"/>
    </location>
</feature>
<dbReference type="SUPFAM" id="SSF55718">
    <property type="entry name" value="SCP-like"/>
    <property type="match status" value="1"/>
</dbReference>
<dbReference type="RefSeq" id="WP_084324529.1">
    <property type="nucleotide sequence ID" value="NZ_BSOR01000026.1"/>
</dbReference>
<comment type="caution">
    <text evidence="2">The sequence shown here is derived from an EMBL/GenBank/DDBJ whole genome shotgun (WGS) entry which is preliminary data.</text>
</comment>
<protein>
    <recommendedName>
        <fullName evidence="1">SCP2 domain-containing protein</fullName>
    </recommendedName>
</protein>
<dbReference type="Proteomes" id="UP001156682">
    <property type="component" value="Unassembled WGS sequence"/>
</dbReference>
<evidence type="ECO:0000313" key="2">
    <source>
        <dbReference type="EMBL" id="GLR64037.1"/>
    </source>
</evidence>